<accession>A0A9P5D5J2</accession>
<proteinExistence type="predicted"/>
<dbReference type="GeneID" id="55971786"/>
<evidence type="ECO:0000313" key="1">
    <source>
        <dbReference type="EMBL" id="KAF4123845.1"/>
    </source>
</evidence>
<name>A0A9P5D5J2_9HYPO</name>
<dbReference type="InterPro" id="IPR054208">
    <property type="entry name" value="DUF6914"/>
</dbReference>
<reference evidence="1" key="1">
    <citation type="submission" date="2020-03" db="EMBL/GenBank/DDBJ databases">
        <title>Site-based positive gene gene selection in Geosmithia morbida across the United States reveals a broad range of putative effectors and factors for local host and environmental adapation.</title>
        <authorList>
            <person name="Onufrak A."/>
            <person name="Murdoch R.W."/>
            <person name="Gazis R."/>
            <person name="Huff M."/>
            <person name="Staton M."/>
            <person name="Klingeman W."/>
            <person name="Hadziabdic D."/>
        </authorList>
    </citation>
    <scope>NUCLEOTIDE SEQUENCE</scope>
    <source>
        <strain evidence="1">1262</strain>
    </source>
</reference>
<dbReference type="Proteomes" id="UP000749293">
    <property type="component" value="Unassembled WGS sequence"/>
</dbReference>
<dbReference type="OrthoDB" id="4924482at2759"/>
<protein>
    <submittedName>
        <fullName evidence="1">Uncharacterized protein</fullName>
    </submittedName>
</protein>
<keyword evidence="2" id="KW-1185">Reference proteome</keyword>
<comment type="caution">
    <text evidence="1">The sequence shown here is derived from an EMBL/GenBank/DDBJ whole genome shotgun (WGS) entry which is preliminary data.</text>
</comment>
<dbReference type="EMBL" id="JAANYQ010000005">
    <property type="protein sequence ID" value="KAF4123845.1"/>
    <property type="molecule type" value="Genomic_DNA"/>
</dbReference>
<dbReference type="Pfam" id="PF21858">
    <property type="entry name" value="DUF6914"/>
    <property type="match status" value="1"/>
</dbReference>
<organism evidence="1 2">
    <name type="scientific">Geosmithia morbida</name>
    <dbReference type="NCBI Taxonomy" id="1094350"/>
    <lineage>
        <taxon>Eukaryota</taxon>
        <taxon>Fungi</taxon>
        <taxon>Dikarya</taxon>
        <taxon>Ascomycota</taxon>
        <taxon>Pezizomycotina</taxon>
        <taxon>Sordariomycetes</taxon>
        <taxon>Hypocreomycetidae</taxon>
        <taxon>Hypocreales</taxon>
        <taxon>Bionectriaceae</taxon>
        <taxon>Geosmithia</taxon>
    </lineage>
</organism>
<dbReference type="RefSeq" id="XP_035322497.1">
    <property type="nucleotide sequence ID" value="XM_035467531.1"/>
</dbReference>
<gene>
    <name evidence="1" type="ORF">GMORB2_5561</name>
</gene>
<evidence type="ECO:0000313" key="2">
    <source>
        <dbReference type="Proteomes" id="UP000749293"/>
    </source>
</evidence>
<dbReference type="AlphaFoldDB" id="A0A9P5D5J2"/>
<sequence length="185" mass="21125">MAYLITVALYHRDQFSRGDSRRIFGHEAYHWGFVITPPLEATSQGPSPSPSLDSSFDATDTAEIDPVTFRMNNPTMDWWLRAEERIDSEANPKLLGRVVVGKIPEEDGSMPDAAELRAFFGAVPLPVKNTHPQQSCVTWIMDAIRALQRRGWVEEFDIEQFKDWALRYADERLRGSGSKMIYYTP</sequence>